<dbReference type="InterPro" id="IPR016195">
    <property type="entry name" value="Pol/histidinol_Pase-like"/>
</dbReference>
<evidence type="ECO:0008006" key="5">
    <source>
        <dbReference type="Google" id="ProtNLM"/>
    </source>
</evidence>
<dbReference type="Proteomes" id="UP000177187">
    <property type="component" value="Unassembled WGS sequence"/>
</dbReference>
<dbReference type="Gene3D" id="3.20.20.140">
    <property type="entry name" value="Metal-dependent hydrolases"/>
    <property type="match status" value="1"/>
</dbReference>
<keyword evidence="2" id="KW-0472">Membrane</keyword>
<name>A0A1F5FB40_9BACT</name>
<gene>
    <name evidence="3" type="ORF">A2Y64_05100</name>
</gene>
<feature type="transmembrane region" description="Helical" evidence="2">
    <location>
        <begin position="67"/>
        <end position="85"/>
    </location>
</feature>
<dbReference type="SUPFAM" id="SSF89550">
    <property type="entry name" value="PHP domain-like"/>
    <property type="match status" value="1"/>
</dbReference>
<accession>A0A1F5FB40</accession>
<dbReference type="AlphaFoldDB" id="A0A1F5FB40"/>
<keyword evidence="2" id="KW-1133">Transmembrane helix</keyword>
<reference evidence="3 4" key="1">
    <citation type="journal article" date="2016" name="Nat. Commun.">
        <title>Thousands of microbial genomes shed light on interconnected biogeochemical processes in an aquifer system.</title>
        <authorList>
            <person name="Anantharaman K."/>
            <person name="Brown C.T."/>
            <person name="Hug L.A."/>
            <person name="Sharon I."/>
            <person name="Castelle C.J."/>
            <person name="Probst A.J."/>
            <person name="Thomas B.C."/>
            <person name="Singh A."/>
            <person name="Wilkins M.J."/>
            <person name="Karaoz U."/>
            <person name="Brodie E.L."/>
            <person name="Williams K.H."/>
            <person name="Hubbard S.S."/>
            <person name="Banfield J.F."/>
        </authorList>
    </citation>
    <scope>NUCLEOTIDE SEQUENCE [LARGE SCALE GENOMIC DNA]</scope>
</reference>
<comment type="caution">
    <text evidence="3">The sequence shown here is derived from an EMBL/GenBank/DDBJ whole genome shotgun (WGS) entry which is preliminary data.</text>
</comment>
<sequence length="462" mass="51308">MTQEKRHRLREWWTGLTGAVGSFLKRRKARKTPPPEGPHPRAQDLTHGPVAPTTTEAITRGKKRRRLVRDVVLALVAAFTLFSLYNLQVQFPAKTFAVYPRLGGYYAYRGVLGVHSRYSDGASKYGEIAVLARKADLDFVVFTDVHSMRARKDGMVGNYGHLYLICGAQLDRPEGKLWILGPKTLPKGLGRSTASICAEVNSKGLSVVAMPLDAEEPWGDWGISNFTALEVVNLRSLWRRADPLTWLGAVSVTLLDGPRSYARLGMDRAVFTLWDELCLTRPVVGLASAEALGRSKVLGDWFINVPSYESAFDTIHTYVLLPRRLPTDPGLASALITGALARGHCFGCVAPIGDGRGFRFNAREGEKTVIMGDETHLGDEPMVLEAYCPPAGGVELRLIRDGKFVKRYLDNRFVYQVFRPGVYRVEAWVEAPNLPWGTVQRLWLFSNPIYIRPAMDEPAAAP</sequence>
<dbReference type="EMBL" id="MFAF01000060">
    <property type="protein sequence ID" value="OGD76841.1"/>
    <property type="molecule type" value="Genomic_DNA"/>
</dbReference>
<evidence type="ECO:0000256" key="2">
    <source>
        <dbReference type="SAM" id="Phobius"/>
    </source>
</evidence>
<protein>
    <recommendedName>
        <fullName evidence="5">Polymerase/histidinol phosphatase N-terminal domain-containing protein</fullName>
    </recommendedName>
</protein>
<evidence type="ECO:0000313" key="4">
    <source>
        <dbReference type="Proteomes" id="UP000177187"/>
    </source>
</evidence>
<proteinExistence type="predicted"/>
<organism evidence="3 4">
    <name type="scientific">Candidatus Coatesbacteria bacterium RBG_13_66_14</name>
    <dbReference type="NCBI Taxonomy" id="1817816"/>
    <lineage>
        <taxon>Bacteria</taxon>
        <taxon>Candidatus Coatesiibacteriota</taxon>
    </lineage>
</organism>
<feature type="region of interest" description="Disordered" evidence="1">
    <location>
        <begin position="24"/>
        <end position="58"/>
    </location>
</feature>
<dbReference type="STRING" id="1817816.A2Y64_05100"/>
<evidence type="ECO:0000256" key="1">
    <source>
        <dbReference type="SAM" id="MobiDB-lite"/>
    </source>
</evidence>
<evidence type="ECO:0000313" key="3">
    <source>
        <dbReference type="EMBL" id="OGD76841.1"/>
    </source>
</evidence>
<keyword evidence="2" id="KW-0812">Transmembrane</keyword>